<keyword evidence="4" id="KW-0479">Metal-binding</keyword>
<evidence type="ECO:0000256" key="5">
    <source>
        <dbReference type="ARBA" id="ARBA00022741"/>
    </source>
</evidence>
<feature type="domain" description="Mur ligase C-terminal" evidence="11">
    <location>
        <begin position="301"/>
        <end position="418"/>
    </location>
</feature>
<proteinExistence type="inferred from homology"/>
<evidence type="ECO:0000313" key="13">
    <source>
        <dbReference type="EMBL" id="MDZ5470794.1"/>
    </source>
</evidence>
<evidence type="ECO:0000256" key="3">
    <source>
        <dbReference type="ARBA" id="ARBA00022598"/>
    </source>
</evidence>
<dbReference type="PROSITE" id="PS01011">
    <property type="entry name" value="FOLYLPOLYGLU_SYNT_1"/>
    <property type="match status" value="1"/>
</dbReference>
<keyword evidence="7" id="KW-0460">Magnesium</keyword>
<dbReference type="Proteomes" id="UP001290455">
    <property type="component" value="Unassembled WGS sequence"/>
</dbReference>
<keyword evidence="3 10" id="KW-0436">Ligase</keyword>
<dbReference type="Pfam" id="PF02875">
    <property type="entry name" value="Mur_ligase_C"/>
    <property type="match status" value="1"/>
</dbReference>
<comment type="catalytic activity">
    <reaction evidence="9">
        <text>(6S)-5,6,7,8-tetrahydrofolyl-(gamma-L-Glu)(n) + L-glutamate + ATP = (6S)-5,6,7,8-tetrahydrofolyl-(gamma-L-Glu)(n+1) + ADP + phosphate + H(+)</text>
        <dbReference type="Rhea" id="RHEA:10580"/>
        <dbReference type="Rhea" id="RHEA-COMP:14738"/>
        <dbReference type="Rhea" id="RHEA-COMP:14740"/>
        <dbReference type="ChEBI" id="CHEBI:15378"/>
        <dbReference type="ChEBI" id="CHEBI:29985"/>
        <dbReference type="ChEBI" id="CHEBI:30616"/>
        <dbReference type="ChEBI" id="CHEBI:43474"/>
        <dbReference type="ChEBI" id="CHEBI:141005"/>
        <dbReference type="ChEBI" id="CHEBI:456216"/>
        <dbReference type="EC" id="6.3.2.17"/>
    </reaction>
</comment>
<evidence type="ECO:0000259" key="12">
    <source>
        <dbReference type="Pfam" id="PF08245"/>
    </source>
</evidence>
<dbReference type="PANTHER" id="PTHR11136">
    <property type="entry name" value="FOLYLPOLYGLUTAMATE SYNTHASE-RELATED"/>
    <property type="match status" value="1"/>
</dbReference>
<dbReference type="InterPro" id="IPR036565">
    <property type="entry name" value="Mur-like_cat_sf"/>
</dbReference>
<reference evidence="13 14" key="1">
    <citation type="submission" date="2023-11" db="EMBL/GenBank/DDBJ databases">
        <title>Bacillus jintuensis, isolated from a mudflat on the Beibu Gulf coast.</title>
        <authorList>
            <person name="Li M."/>
        </authorList>
    </citation>
    <scope>NUCLEOTIDE SEQUENCE [LARGE SCALE GENOMIC DNA]</scope>
    <source>
        <strain evidence="13 14">31A1R</strain>
        <plasmid evidence="13">unnamed</plasmid>
    </source>
</reference>
<keyword evidence="13" id="KW-0614">Plasmid</keyword>
<evidence type="ECO:0000256" key="10">
    <source>
        <dbReference type="PIRNR" id="PIRNR001563"/>
    </source>
</evidence>
<dbReference type="EC" id="6.3.2.17" evidence="2"/>
<dbReference type="GO" id="GO:0016874">
    <property type="term" value="F:ligase activity"/>
    <property type="evidence" value="ECO:0007669"/>
    <property type="project" value="UniProtKB-KW"/>
</dbReference>
<name>A0ABU5IUH4_9BACI</name>
<protein>
    <recommendedName>
        <fullName evidence="2">tetrahydrofolate synthase</fullName>
        <ecNumber evidence="2">6.3.2.17</ecNumber>
    </recommendedName>
    <alternativeName>
        <fullName evidence="8">Tetrahydrofolylpolyglutamate synthase</fullName>
    </alternativeName>
</protein>
<evidence type="ECO:0000256" key="8">
    <source>
        <dbReference type="ARBA" id="ARBA00030592"/>
    </source>
</evidence>
<dbReference type="Pfam" id="PF08245">
    <property type="entry name" value="Mur_ligase_M"/>
    <property type="match status" value="1"/>
</dbReference>
<keyword evidence="5 10" id="KW-0547">Nucleotide-binding</keyword>
<accession>A0ABU5IUH4</accession>
<dbReference type="RefSeq" id="WP_322445337.1">
    <property type="nucleotide sequence ID" value="NZ_JAXOFX010000002.1"/>
</dbReference>
<dbReference type="InterPro" id="IPR013221">
    <property type="entry name" value="Mur_ligase_cen"/>
</dbReference>
<dbReference type="Gene3D" id="3.40.1190.10">
    <property type="entry name" value="Mur-like, catalytic domain"/>
    <property type="match status" value="1"/>
</dbReference>
<organism evidence="13 14">
    <name type="scientific">Robertmurraya mangrovi</name>
    <dbReference type="NCBI Taxonomy" id="3098077"/>
    <lineage>
        <taxon>Bacteria</taxon>
        <taxon>Bacillati</taxon>
        <taxon>Bacillota</taxon>
        <taxon>Bacilli</taxon>
        <taxon>Bacillales</taxon>
        <taxon>Bacillaceae</taxon>
        <taxon>Robertmurraya</taxon>
    </lineage>
</organism>
<dbReference type="PROSITE" id="PS01012">
    <property type="entry name" value="FOLYLPOLYGLU_SYNT_2"/>
    <property type="match status" value="1"/>
</dbReference>
<evidence type="ECO:0000259" key="11">
    <source>
        <dbReference type="Pfam" id="PF02875"/>
    </source>
</evidence>
<keyword evidence="6 10" id="KW-0067">ATP-binding</keyword>
<gene>
    <name evidence="13" type="ORF">SM124_03415</name>
</gene>
<evidence type="ECO:0000256" key="6">
    <source>
        <dbReference type="ARBA" id="ARBA00022840"/>
    </source>
</evidence>
<keyword evidence="14" id="KW-1185">Reference proteome</keyword>
<dbReference type="PANTHER" id="PTHR11136:SF0">
    <property type="entry name" value="DIHYDROFOLATE SYNTHETASE-RELATED"/>
    <property type="match status" value="1"/>
</dbReference>
<evidence type="ECO:0000313" key="14">
    <source>
        <dbReference type="Proteomes" id="UP001290455"/>
    </source>
</evidence>
<evidence type="ECO:0000256" key="7">
    <source>
        <dbReference type="ARBA" id="ARBA00022842"/>
    </source>
</evidence>
<dbReference type="NCBIfam" id="TIGR01499">
    <property type="entry name" value="folC"/>
    <property type="match status" value="1"/>
</dbReference>
<dbReference type="InterPro" id="IPR036615">
    <property type="entry name" value="Mur_ligase_C_dom_sf"/>
</dbReference>
<dbReference type="SUPFAM" id="SSF53244">
    <property type="entry name" value="MurD-like peptide ligases, peptide-binding domain"/>
    <property type="match status" value="1"/>
</dbReference>
<dbReference type="EMBL" id="JAXOFX010000002">
    <property type="protein sequence ID" value="MDZ5470794.1"/>
    <property type="molecule type" value="Genomic_DNA"/>
</dbReference>
<evidence type="ECO:0000256" key="9">
    <source>
        <dbReference type="ARBA" id="ARBA00047493"/>
    </source>
</evidence>
<dbReference type="InterPro" id="IPR001645">
    <property type="entry name" value="Folylpolyglutamate_synth"/>
</dbReference>
<comment type="caution">
    <text evidence="13">The sequence shown here is derived from an EMBL/GenBank/DDBJ whole genome shotgun (WGS) entry which is preliminary data.</text>
</comment>
<dbReference type="InterPro" id="IPR004101">
    <property type="entry name" value="Mur_ligase_C"/>
</dbReference>
<sequence>MFQTYKEAIEWIHARLRLGMKPGLSRMEWMMEKLNHPERRIKTVHIGGTNGKGSTVTYLRSILQEGGFKVGTFTSPYFEQFNERISVNGQPISDEEIVQLTNVIKPLSDELEKTDLGAPTEFEVITAMSFYYYAFVNPVDIVLYEVGLGGRLDSTNIIHPLLSIITSIGLDHTNILGESYAEIAYEKAGIIKNGVGLITAVKQPEALEVIRNQAREKKSAMYLLGEQFSVNNHHSLTGGESFNFQSIFQAFDELEISMIGEHQVENASLAVMATLLLNKYYSFMVEEEQIKAGLKKAYWPGRFEVMSESPLVVIDGAHNEEGITTLVNELEKRYSNKKKNIIFTALSDKKLDKIIMKLDQVADKITFVEFDYPRASRAEDLFSMSQSPNKHLGKDWKSELEQQLTQLDEEEMLVITGSLYFLSEVKPSLLNLLNKAFF</sequence>
<evidence type="ECO:0000256" key="4">
    <source>
        <dbReference type="ARBA" id="ARBA00022723"/>
    </source>
</evidence>
<dbReference type="PIRSF" id="PIRSF001563">
    <property type="entry name" value="Folylpolyglu_synth"/>
    <property type="match status" value="1"/>
</dbReference>
<dbReference type="Gene3D" id="3.90.190.20">
    <property type="entry name" value="Mur ligase, C-terminal domain"/>
    <property type="match status" value="1"/>
</dbReference>
<feature type="domain" description="Mur ligase central" evidence="12">
    <location>
        <begin position="46"/>
        <end position="273"/>
    </location>
</feature>
<evidence type="ECO:0000256" key="1">
    <source>
        <dbReference type="ARBA" id="ARBA00008276"/>
    </source>
</evidence>
<evidence type="ECO:0000256" key="2">
    <source>
        <dbReference type="ARBA" id="ARBA00013025"/>
    </source>
</evidence>
<comment type="similarity">
    <text evidence="1 10">Belongs to the folylpolyglutamate synthase family.</text>
</comment>
<dbReference type="InterPro" id="IPR018109">
    <property type="entry name" value="Folylpolyglutamate_synth_CS"/>
</dbReference>
<dbReference type="SUPFAM" id="SSF53623">
    <property type="entry name" value="MurD-like peptide ligases, catalytic domain"/>
    <property type="match status" value="1"/>
</dbReference>
<geneLocation type="plasmid" evidence="13">
    <name>unnamed</name>
</geneLocation>